<dbReference type="PANTHER" id="PTHR43033">
    <property type="entry name" value="TRNA(ILE)-LYSIDINE SYNTHASE-RELATED"/>
    <property type="match status" value="1"/>
</dbReference>
<feature type="binding site" evidence="6">
    <location>
        <begin position="32"/>
        <end position="37"/>
    </location>
    <ligand>
        <name>ATP</name>
        <dbReference type="ChEBI" id="CHEBI:30616"/>
    </ligand>
</feature>
<evidence type="ECO:0000256" key="4">
    <source>
        <dbReference type="ARBA" id="ARBA00022840"/>
    </source>
</evidence>
<dbReference type="CDD" id="cd01992">
    <property type="entry name" value="TilS_N"/>
    <property type="match status" value="1"/>
</dbReference>
<dbReference type="GO" id="GO:0005737">
    <property type="term" value="C:cytoplasm"/>
    <property type="evidence" value="ECO:0007669"/>
    <property type="project" value="UniProtKB-SubCell"/>
</dbReference>
<name>A0A516IQR3_9SPHN</name>
<gene>
    <name evidence="6 8" type="primary">tilS</name>
    <name evidence="8" type="ORF">FMM02_04265</name>
</gene>
<dbReference type="EMBL" id="CP041659">
    <property type="protein sequence ID" value="QDP19245.1"/>
    <property type="molecule type" value="Genomic_DNA"/>
</dbReference>
<evidence type="ECO:0000256" key="2">
    <source>
        <dbReference type="ARBA" id="ARBA00022694"/>
    </source>
</evidence>
<dbReference type="GO" id="GO:0006400">
    <property type="term" value="P:tRNA modification"/>
    <property type="evidence" value="ECO:0007669"/>
    <property type="project" value="UniProtKB-UniRule"/>
</dbReference>
<reference evidence="8 9" key="1">
    <citation type="submission" date="2019-07" db="EMBL/GenBank/DDBJ databases">
        <title>Sphingomonas AE3 Genome sequencing and assembly.</title>
        <authorList>
            <person name="Kim H."/>
        </authorList>
    </citation>
    <scope>NUCLEOTIDE SEQUENCE [LARGE SCALE GENOMIC DNA]</scope>
    <source>
        <strain evidence="8 9">AE3</strain>
    </source>
</reference>
<dbReference type="AlphaFoldDB" id="A0A516IQR3"/>
<comment type="subcellular location">
    <subcellularLocation>
        <location evidence="6">Cytoplasm</location>
    </subcellularLocation>
</comment>
<dbReference type="InterPro" id="IPR012795">
    <property type="entry name" value="tRNA_Ile_lys_synt_N"/>
</dbReference>
<keyword evidence="3 6" id="KW-0547">Nucleotide-binding</keyword>
<keyword evidence="4 6" id="KW-0067">ATP-binding</keyword>
<dbReference type="EC" id="6.3.4.19" evidence="6"/>
<dbReference type="OrthoDB" id="9807403at2"/>
<dbReference type="Pfam" id="PF01171">
    <property type="entry name" value="ATP_bind_3"/>
    <property type="match status" value="1"/>
</dbReference>
<dbReference type="SUPFAM" id="SSF52402">
    <property type="entry name" value="Adenine nucleotide alpha hydrolases-like"/>
    <property type="match status" value="1"/>
</dbReference>
<comment type="catalytic activity">
    <reaction evidence="5 6">
        <text>cytidine(34) in tRNA(Ile2) + L-lysine + ATP = lysidine(34) in tRNA(Ile2) + AMP + diphosphate + H(+)</text>
        <dbReference type="Rhea" id="RHEA:43744"/>
        <dbReference type="Rhea" id="RHEA-COMP:10625"/>
        <dbReference type="Rhea" id="RHEA-COMP:10670"/>
        <dbReference type="ChEBI" id="CHEBI:15378"/>
        <dbReference type="ChEBI" id="CHEBI:30616"/>
        <dbReference type="ChEBI" id="CHEBI:32551"/>
        <dbReference type="ChEBI" id="CHEBI:33019"/>
        <dbReference type="ChEBI" id="CHEBI:82748"/>
        <dbReference type="ChEBI" id="CHEBI:83665"/>
        <dbReference type="ChEBI" id="CHEBI:456215"/>
        <dbReference type="EC" id="6.3.4.19"/>
    </reaction>
</comment>
<dbReference type="PANTHER" id="PTHR43033:SF5">
    <property type="entry name" value="TRNA(ILE)-LYSIDINE SYNTHETASE"/>
    <property type="match status" value="1"/>
</dbReference>
<comment type="domain">
    <text evidence="6">The N-terminal region contains the highly conserved SGGXDS motif, predicted to be a P-loop motif involved in ATP binding.</text>
</comment>
<dbReference type="InterPro" id="IPR012094">
    <property type="entry name" value="tRNA_Ile_lys_synt"/>
</dbReference>
<comment type="similarity">
    <text evidence="6">Belongs to the tRNA(Ile)-lysidine synthase family.</text>
</comment>
<keyword evidence="6" id="KW-0963">Cytoplasm</keyword>
<keyword evidence="9" id="KW-1185">Reference proteome</keyword>
<keyword evidence="1 6" id="KW-0436">Ligase</keyword>
<evidence type="ECO:0000256" key="6">
    <source>
        <dbReference type="HAMAP-Rule" id="MF_01161"/>
    </source>
</evidence>
<organism evidence="8 9">
    <name type="scientific">Sphingomonas xanthus</name>
    <dbReference type="NCBI Taxonomy" id="2594473"/>
    <lineage>
        <taxon>Bacteria</taxon>
        <taxon>Pseudomonadati</taxon>
        <taxon>Pseudomonadota</taxon>
        <taxon>Alphaproteobacteria</taxon>
        <taxon>Sphingomonadales</taxon>
        <taxon>Sphingomonadaceae</taxon>
        <taxon>Sphingomonas</taxon>
    </lineage>
</organism>
<dbReference type="NCBIfam" id="TIGR02432">
    <property type="entry name" value="lysidine_TilS_N"/>
    <property type="match status" value="1"/>
</dbReference>
<dbReference type="Proteomes" id="UP000321857">
    <property type="component" value="Chromosome"/>
</dbReference>
<sequence length="319" mass="33949">MDSAPQPSAIERFAAGLDSLVAPASRIGVAVSGGPDSLALLLLAAAARPGKVAAATVDHGLRPESVEEAAMVAELCERLGIPHATLNADWTRAPTSNQQAVARAMRYRLLDQWARWDGLAAIATAHHADDQAETLLMRLARGSGVRGLGGSRASRSLSEEVLLVRPLLEWRKAELVTIVARAGIAAFDDPSNHDPRHDRSRFRVLLAAADWIDPARISASASALRDADEALDWALAPLIASRISPCEGGILVEPTDLPRELQRRLLLAAFGELGVSAPRGPELMRALAALNAGQAVTLSGLKLEGGPQWRLSPEPPRRH</sequence>
<feature type="domain" description="tRNA(Ile)-lysidine/2-thiocytidine synthase N-terminal" evidence="7">
    <location>
        <begin position="27"/>
        <end position="203"/>
    </location>
</feature>
<dbReference type="HAMAP" id="MF_01161">
    <property type="entry name" value="tRNA_Ile_lys_synt"/>
    <property type="match status" value="1"/>
</dbReference>
<dbReference type="InterPro" id="IPR014729">
    <property type="entry name" value="Rossmann-like_a/b/a_fold"/>
</dbReference>
<dbReference type="GO" id="GO:0005524">
    <property type="term" value="F:ATP binding"/>
    <property type="evidence" value="ECO:0007669"/>
    <property type="project" value="UniProtKB-UniRule"/>
</dbReference>
<evidence type="ECO:0000256" key="3">
    <source>
        <dbReference type="ARBA" id="ARBA00022741"/>
    </source>
</evidence>
<dbReference type="Gene3D" id="3.40.50.620">
    <property type="entry name" value="HUPs"/>
    <property type="match status" value="1"/>
</dbReference>
<dbReference type="RefSeq" id="WP_147493699.1">
    <property type="nucleotide sequence ID" value="NZ_CP041659.1"/>
</dbReference>
<proteinExistence type="inferred from homology"/>
<dbReference type="GO" id="GO:0032267">
    <property type="term" value="F:tRNA(Ile)-lysidine synthase activity"/>
    <property type="evidence" value="ECO:0007669"/>
    <property type="project" value="UniProtKB-EC"/>
</dbReference>
<evidence type="ECO:0000256" key="1">
    <source>
        <dbReference type="ARBA" id="ARBA00022598"/>
    </source>
</evidence>
<dbReference type="KEGG" id="sxa:FMM02_04265"/>
<evidence type="ECO:0000313" key="9">
    <source>
        <dbReference type="Proteomes" id="UP000321857"/>
    </source>
</evidence>
<evidence type="ECO:0000259" key="7">
    <source>
        <dbReference type="Pfam" id="PF01171"/>
    </source>
</evidence>
<protein>
    <recommendedName>
        <fullName evidence="6">tRNA(Ile)-lysidine synthase</fullName>
        <ecNumber evidence="6">6.3.4.19</ecNumber>
    </recommendedName>
    <alternativeName>
        <fullName evidence="6">tRNA(Ile)-2-lysyl-cytidine synthase</fullName>
    </alternativeName>
    <alternativeName>
        <fullName evidence="6">tRNA(Ile)-lysidine synthetase</fullName>
    </alternativeName>
</protein>
<evidence type="ECO:0000313" key="8">
    <source>
        <dbReference type="EMBL" id="QDP19245.1"/>
    </source>
</evidence>
<keyword evidence="2 6" id="KW-0819">tRNA processing</keyword>
<accession>A0A516IQR3</accession>
<comment type="function">
    <text evidence="6">Ligates lysine onto the cytidine present at position 34 of the AUA codon-specific tRNA(Ile) that contains the anticodon CAU, in an ATP-dependent manner. Cytidine is converted to lysidine, thus changing the amino acid specificity of the tRNA from methionine to isoleucine.</text>
</comment>
<dbReference type="InterPro" id="IPR011063">
    <property type="entry name" value="TilS/TtcA_N"/>
</dbReference>
<evidence type="ECO:0000256" key="5">
    <source>
        <dbReference type="ARBA" id="ARBA00048539"/>
    </source>
</evidence>